<evidence type="ECO:0000313" key="3">
    <source>
        <dbReference type="Proteomes" id="UP000233551"/>
    </source>
</evidence>
<evidence type="ECO:0000313" key="2">
    <source>
        <dbReference type="EMBL" id="PKI45037.1"/>
    </source>
</evidence>
<evidence type="ECO:0000256" key="1">
    <source>
        <dbReference type="SAM" id="MobiDB-lite"/>
    </source>
</evidence>
<protein>
    <submittedName>
        <fullName evidence="2">Uncharacterized protein</fullName>
    </submittedName>
</protein>
<dbReference type="EMBL" id="PGOL01002792">
    <property type="protein sequence ID" value="PKI45037.1"/>
    <property type="molecule type" value="Genomic_DNA"/>
</dbReference>
<keyword evidence="3" id="KW-1185">Reference proteome</keyword>
<sequence length="151" mass="16640">MNSVQSFSRESLCGKPVGQNGVLTPRTDAITRWRQRSTSRAPITWPNTRHASSAYKRQSTSSQAKPPSHGSNPKPPLQLLATARSHGRRLNPPPFPPPHNSNIPYTSSHQLPSFHQFPSTPINLPLTKPHPNPLDIFGSPHLTLISTLNLP</sequence>
<comment type="caution">
    <text evidence="2">The sequence shown here is derived from an EMBL/GenBank/DDBJ whole genome shotgun (WGS) entry which is preliminary data.</text>
</comment>
<dbReference type="Proteomes" id="UP000233551">
    <property type="component" value="Unassembled WGS sequence"/>
</dbReference>
<feature type="region of interest" description="Disordered" evidence="1">
    <location>
        <begin position="1"/>
        <end position="112"/>
    </location>
</feature>
<name>A0A2I0IM06_PUNGR</name>
<organism evidence="2 3">
    <name type="scientific">Punica granatum</name>
    <name type="common">Pomegranate</name>
    <dbReference type="NCBI Taxonomy" id="22663"/>
    <lineage>
        <taxon>Eukaryota</taxon>
        <taxon>Viridiplantae</taxon>
        <taxon>Streptophyta</taxon>
        <taxon>Embryophyta</taxon>
        <taxon>Tracheophyta</taxon>
        <taxon>Spermatophyta</taxon>
        <taxon>Magnoliopsida</taxon>
        <taxon>eudicotyledons</taxon>
        <taxon>Gunneridae</taxon>
        <taxon>Pentapetalae</taxon>
        <taxon>rosids</taxon>
        <taxon>malvids</taxon>
        <taxon>Myrtales</taxon>
        <taxon>Lythraceae</taxon>
        <taxon>Punica</taxon>
    </lineage>
</organism>
<feature type="compositionally biased region" description="Polar residues" evidence="1">
    <location>
        <begin position="36"/>
        <end position="71"/>
    </location>
</feature>
<proteinExistence type="predicted"/>
<reference evidence="2 3" key="1">
    <citation type="submission" date="2017-11" db="EMBL/GenBank/DDBJ databases">
        <title>De-novo sequencing of pomegranate (Punica granatum L.) genome.</title>
        <authorList>
            <person name="Akparov Z."/>
            <person name="Amiraslanov A."/>
            <person name="Hajiyeva S."/>
            <person name="Abbasov M."/>
            <person name="Kaur K."/>
            <person name="Hamwieh A."/>
            <person name="Solovyev V."/>
            <person name="Salamov A."/>
            <person name="Braich B."/>
            <person name="Kosarev P."/>
            <person name="Mahmoud A."/>
            <person name="Hajiyev E."/>
            <person name="Babayeva S."/>
            <person name="Izzatullayeva V."/>
            <person name="Mammadov A."/>
            <person name="Mammadov A."/>
            <person name="Sharifova S."/>
            <person name="Ojaghi J."/>
            <person name="Eynullazada K."/>
            <person name="Bayramov B."/>
            <person name="Abdulazimova A."/>
            <person name="Shahmuradov I."/>
        </authorList>
    </citation>
    <scope>NUCLEOTIDE SEQUENCE [LARGE SCALE GENOMIC DNA]</scope>
    <source>
        <strain evidence="3">cv. AG2017</strain>
        <tissue evidence="2">Leaf</tissue>
    </source>
</reference>
<accession>A0A2I0IM06</accession>
<dbReference type="AlphaFoldDB" id="A0A2I0IM06"/>
<gene>
    <name evidence="2" type="ORF">CRG98_034573</name>
</gene>